<evidence type="ECO:0000256" key="1">
    <source>
        <dbReference type="ARBA" id="ARBA00004651"/>
    </source>
</evidence>
<sequence>MNGAPPQDDPRIIARRLARTLRRRRLGAFLLVAPLLAFTLVVFVTPIADMLRRSVADDELARAWPRVAAALKEHGTDESGVPGEAVFAALAEDLRTSWENRTTAAAARRLNYEVPNGRSLAMNTARWVEGLDEAPESWRAALIARDPAWGEKATWSAIHHASGPISDYFLLASIDRRRDVDGTIVQVPEAERLYVQVYLRTFGIALSVTLLCLALGFPAAYLLASLPSRIGNVMLILVLLPFWTPLLVRTGAWVVVLQENGFVNQAILWLGLSDTPLRLIYNRTGVLIAMTHVLLPFMILPAYSVMRSIPPDYMRAAKSLGAPPTTAFLRVYLPQALPGIAAGALLVFIIALGYYITPALVGGASDRMISSFIALYTTGTANWGLAAALGSGLLVATLLLYLVYARLVGGVRAGAI</sequence>
<dbReference type="PROSITE" id="PS50928">
    <property type="entry name" value="ABC_TM1"/>
    <property type="match status" value="1"/>
</dbReference>
<feature type="transmembrane region" description="Helical" evidence="8">
    <location>
        <begin position="286"/>
        <end position="306"/>
    </location>
</feature>
<dbReference type="PANTHER" id="PTHR42929:SF5">
    <property type="entry name" value="ABC TRANSPORTER PERMEASE PROTEIN"/>
    <property type="match status" value="1"/>
</dbReference>
<feature type="transmembrane region" description="Helical" evidence="8">
    <location>
        <begin position="202"/>
        <end position="223"/>
    </location>
</feature>
<comment type="subcellular location">
    <subcellularLocation>
        <location evidence="1 8">Cell membrane</location>
        <topology evidence="1 8">Multi-pass membrane protein</topology>
    </subcellularLocation>
</comment>
<evidence type="ECO:0000256" key="5">
    <source>
        <dbReference type="ARBA" id="ARBA00022692"/>
    </source>
</evidence>
<dbReference type="Gene3D" id="1.10.3720.10">
    <property type="entry name" value="MetI-like"/>
    <property type="match status" value="1"/>
</dbReference>
<dbReference type="EMBL" id="SMAK01000008">
    <property type="protein sequence ID" value="TCT08712.1"/>
    <property type="molecule type" value="Genomic_DNA"/>
</dbReference>
<evidence type="ECO:0000256" key="6">
    <source>
        <dbReference type="ARBA" id="ARBA00022989"/>
    </source>
</evidence>
<accession>A0A4R3M6L7</accession>
<dbReference type="InterPro" id="IPR000515">
    <property type="entry name" value="MetI-like"/>
</dbReference>
<feature type="domain" description="ABC transmembrane type-1" evidence="9">
    <location>
        <begin position="198"/>
        <end position="404"/>
    </location>
</feature>
<dbReference type="PANTHER" id="PTHR42929">
    <property type="entry name" value="INNER MEMBRANE ABC TRANSPORTER PERMEASE PROTEIN YDCU-RELATED-RELATED"/>
    <property type="match status" value="1"/>
</dbReference>
<evidence type="ECO:0000313" key="10">
    <source>
        <dbReference type="EMBL" id="TCT08712.1"/>
    </source>
</evidence>
<feature type="transmembrane region" description="Helical" evidence="8">
    <location>
        <begin position="340"/>
        <end position="361"/>
    </location>
</feature>
<evidence type="ECO:0000256" key="8">
    <source>
        <dbReference type="RuleBase" id="RU363032"/>
    </source>
</evidence>
<dbReference type="CDD" id="cd06261">
    <property type="entry name" value="TM_PBP2"/>
    <property type="match status" value="1"/>
</dbReference>
<evidence type="ECO:0000259" key="9">
    <source>
        <dbReference type="PROSITE" id="PS50928"/>
    </source>
</evidence>
<organism evidence="10 11">
    <name type="scientific">Tepidamorphus gemmatus</name>
    <dbReference type="NCBI Taxonomy" id="747076"/>
    <lineage>
        <taxon>Bacteria</taxon>
        <taxon>Pseudomonadati</taxon>
        <taxon>Pseudomonadota</taxon>
        <taxon>Alphaproteobacteria</taxon>
        <taxon>Hyphomicrobiales</taxon>
        <taxon>Tepidamorphaceae</taxon>
        <taxon>Tepidamorphus</taxon>
    </lineage>
</organism>
<comment type="similarity">
    <text evidence="2">Belongs to the binding-protein-dependent transport system permease family. CysTW subfamily.</text>
</comment>
<proteinExistence type="inferred from homology"/>
<dbReference type="InterPro" id="IPR035906">
    <property type="entry name" value="MetI-like_sf"/>
</dbReference>
<keyword evidence="6 8" id="KW-1133">Transmembrane helix</keyword>
<reference evidence="10 11" key="1">
    <citation type="submission" date="2019-03" db="EMBL/GenBank/DDBJ databases">
        <title>Genomic Encyclopedia of Type Strains, Phase IV (KMG-IV): sequencing the most valuable type-strain genomes for metagenomic binning, comparative biology and taxonomic classification.</title>
        <authorList>
            <person name="Goeker M."/>
        </authorList>
    </citation>
    <scope>NUCLEOTIDE SEQUENCE [LARGE SCALE GENOMIC DNA]</scope>
    <source>
        <strain evidence="10 11">DSM 19345</strain>
    </source>
</reference>
<feature type="transmembrane region" description="Helical" evidence="8">
    <location>
        <begin position="381"/>
        <end position="404"/>
    </location>
</feature>
<keyword evidence="3 8" id="KW-0813">Transport</keyword>
<keyword evidence="11" id="KW-1185">Reference proteome</keyword>
<evidence type="ECO:0000256" key="3">
    <source>
        <dbReference type="ARBA" id="ARBA00022448"/>
    </source>
</evidence>
<comment type="caution">
    <text evidence="10">The sequence shown here is derived from an EMBL/GenBank/DDBJ whole genome shotgun (WGS) entry which is preliminary data.</text>
</comment>
<dbReference type="GO" id="GO:0005886">
    <property type="term" value="C:plasma membrane"/>
    <property type="evidence" value="ECO:0007669"/>
    <property type="project" value="UniProtKB-SubCell"/>
</dbReference>
<dbReference type="SUPFAM" id="SSF161098">
    <property type="entry name" value="MetI-like"/>
    <property type="match status" value="1"/>
</dbReference>
<feature type="transmembrane region" description="Helical" evidence="8">
    <location>
        <begin position="235"/>
        <end position="256"/>
    </location>
</feature>
<dbReference type="GO" id="GO:0055085">
    <property type="term" value="P:transmembrane transport"/>
    <property type="evidence" value="ECO:0007669"/>
    <property type="project" value="InterPro"/>
</dbReference>
<keyword evidence="4" id="KW-1003">Cell membrane</keyword>
<dbReference type="Pfam" id="PF00528">
    <property type="entry name" value="BPD_transp_1"/>
    <property type="match status" value="1"/>
</dbReference>
<gene>
    <name evidence="10" type="ORF">EDC22_10824</name>
</gene>
<dbReference type="Proteomes" id="UP000295678">
    <property type="component" value="Unassembled WGS sequence"/>
</dbReference>
<dbReference type="OrthoDB" id="9807047at2"/>
<feature type="transmembrane region" description="Helical" evidence="8">
    <location>
        <begin position="26"/>
        <end position="48"/>
    </location>
</feature>
<name>A0A4R3M6L7_9HYPH</name>
<dbReference type="AlphaFoldDB" id="A0A4R3M6L7"/>
<keyword evidence="7 8" id="KW-0472">Membrane</keyword>
<dbReference type="RefSeq" id="WP_132807125.1">
    <property type="nucleotide sequence ID" value="NZ_SMAK01000008.1"/>
</dbReference>
<protein>
    <submittedName>
        <fullName evidence="10">Putative spermidine/putrescine transport system permease protein</fullName>
    </submittedName>
</protein>
<evidence type="ECO:0000313" key="11">
    <source>
        <dbReference type="Proteomes" id="UP000295678"/>
    </source>
</evidence>
<evidence type="ECO:0000256" key="4">
    <source>
        <dbReference type="ARBA" id="ARBA00022475"/>
    </source>
</evidence>
<keyword evidence="5 8" id="KW-0812">Transmembrane</keyword>
<evidence type="ECO:0000256" key="7">
    <source>
        <dbReference type="ARBA" id="ARBA00023136"/>
    </source>
</evidence>
<evidence type="ECO:0000256" key="2">
    <source>
        <dbReference type="ARBA" id="ARBA00007069"/>
    </source>
</evidence>